<dbReference type="OrthoDB" id="1708317at2"/>
<dbReference type="AlphaFoldDB" id="W4VEG9"/>
<dbReference type="Proteomes" id="UP000019102">
    <property type="component" value="Unassembled WGS sequence"/>
</dbReference>
<evidence type="ECO:0000256" key="1">
    <source>
        <dbReference type="SAM" id="MobiDB-lite"/>
    </source>
</evidence>
<evidence type="ECO:0000256" key="2">
    <source>
        <dbReference type="SAM" id="Phobius"/>
    </source>
</evidence>
<organism evidence="3 4">
    <name type="scientific">Gracilibacillus boraciitolerans JCM 21714</name>
    <dbReference type="NCBI Taxonomy" id="1298598"/>
    <lineage>
        <taxon>Bacteria</taxon>
        <taxon>Bacillati</taxon>
        <taxon>Bacillota</taxon>
        <taxon>Bacilli</taxon>
        <taxon>Bacillales</taxon>
        <taxon>Bacillaceae</taxon>
        <taxon>Gracilibacillus</taxon>
    </lineage>
</organism>
<feature type="transmembrane region" description="Helical" evidence="2">
    <location>
        <begin position="6"/>
        <end position="23"/>
    </location>
</feature>
<evidence type="ECO:0008006" key="5">
    <source>
        <dbReference type="Google" id="ProtNLM"/>
    </source>
</evidence>
<dbReference type="eggNOG" id="ENOG5032ZAF">
    <property type="taxonomic scope" value="Bacteria"/>
</dbReference>
<reference evidence="3 4" key="1">
    <citation type="journal article" date="2014" name="Genome Announc.">
        <title>Draft Genome Sequence of the Boron-Tolerant and Moderately Halotolerant Bacterium Gracilibacillus boraciitolerans JCM 21714T.</title>
        <authorList>
            <person name="Ahmed I."/>
            <person name="Oshima K."/>
            <person name="Suda W."/>
            <person name="Kitamura K."/>
            <person name="Iida T."/>
            <person name="Ohmori Y."/>
            <person name="Fujiwara T."/>
            <person name="Hattori M."/>
            <person name="Ohkuma M."/>
        </authorList>
    </citation>
    <scope>NUCLEOTIDE SEQUENCE [LARGE SCALE GENOMIC DNA]</scope>
    <source>
        <strain evidence="3 4">JCM 21714</strain>
    </source>
</reference>
<sequence length="158" mass="18586">MLYILLFISFMIHVITFIIIRQLKNRQDELTTVEDNVNQQVRNVEDTLAIYLVELKEENDRFMQQFERIDSTEANNEETDNHKKEYTKSVSPPLQQPQQEPEYQPISTIGMEKDTVENSTTATILHLHDKGYTIDEIAKKLDKGKTEVELLLKFQQKK</sequence>
<comment type="caution">
    <text evidence="3">The sequence shown here is derived from an EMBL/GenBank/DDBJ whole genome shotgun (WGS) entry which is preliminary data.</text>
</comment>
<gene>
    <name evidence="3" type="ORF">JCM21714_550</name>
</gene>
<keyword evidence="4" id="KW-1185">Reference proteome</keyword>
<dbReference type="RefSeq" id="WP_035721376.1">
    <property type="nucleotide sequence ID" value="NZ_BAVS01000001.1"/>
</dbReference>
<evidence type="ECO:0000313" key="4">
    <source>
        <dbReference type="Proteomes" id="UP000019102"/>
    </source>
</evidence>
<feature type="region of interest" description="Disordered" evidence="1">
    <location>
        <begin position="68"/>
        <end position="102"/>
    </location>
</feature>
<feature type="compositionally biased region" description="Low complexity" evidence="1">
    <location>
        <begin position="92"/>
        <end position="102"/>
    </location>
</feature>
<protein>
    <recommendedName>
        <fullName evidence="5">Swarming motility protein SwrB</fullName>
    </recommendedName>
</protein>
<dbReference type="Pfam" id="PF19610">
    <property type="entry name" value="DUF6115"/>
    <property type="match status" value="1"/>
</dbReference>
<evidence type="ECO:0000313" key="3">
    <source>
        <dbReference type="EMBL" id="GAE91597.1"/>
    </source>
</evidence>
<dbReference type="STRING" id="1298598.JCM21714_550"/>
<keyword evidence="2" id="KW-0812">Transmembrane</keyword>
<keyword evidence="2" id="KW-0472">Membrane</keyword>
<keyword evidence="2" id="KW-1133">Transmembrane helix</keyword>
<dbReference type="InterPro" id="IPR046118">
    <property type="entry name" value="DUF6115"/>
</dbReference>
<name>W4VEG9_9BACI</name>
<proteinExistence type="predicted"/>
<accession>W4VEG9</accession>
<dbReference type="EMBL" id="BAVS01000001">
    <property type="protein sequence ID" value="GAE91597.1"/>
    <property type="molecule type" value="Genomic_DNA"/>
</dbReference>